<dbReference type="RefSeq" id="WP_024893284.1">
    <property type="nucleotide sequence ID" value="NZ_LWRZ01000067.1"/>
</dbReference>
<protein>
    <recommendedName>
        <fullName evidence="1">Transglycosylase SLT domain-containing protein</fullName>
    </recommendedName>
</protein>
<dbReference type="InterPro" id="IPR023346">
    <property type="entry name" value="Lysozyme-like_dom_sf"/>
</dbReference>
<dbReference type="Proteomes" id="UP000094893">
    <property type="component" value="Unassembled WGS sequence"/>
</dbReference>
<evidence type="ECO:0000259" key="1">
    <source>
        <dbReference type="Pfam" id="PF01464"/>
    </source>
</evidence>
<sequence length="202" mass="21916">MIPVQQLVTQCAPFVAPSTMSAIVRVESGGNPLVILDNTTGRDYYPQTVQQGAAIIRHLLSIGHTQIDVGIAQVDTENFAAYGLTPTTALNACTNLRVGARILQNAYRMASATYGPGQTALYHAFQAYNSGRLIGDPGYANKILAAAGVPVFVGSNGIIRYQHTRAYHPFILYWKDAKSTAHRPLYVDTHYHLRGLTGAVAW</sequence>
<dbReference type="SUPFAM" id="SSF53955">
    <property type="entry name" value="Lysozyme-like"/>
    <property type="match status" value="1"/>
</dbReference>
<evidence type="ECO:0000313" key="2">
    <source>
        <dbReference type="EMBL" id="OCX76231.1"/>
    </source>
</evidence>
<evidence type="ECO:0000313" key="3">
    <source>
        <dbReference type="Proteomes" id="UP000094893"/>
    </source>
</evidence>
<organism evidence="2 3">
    <name type="scientific">Acidithiobacillus thiooxidans</name>
    <name type="common">Thiobacillus thiooxidans</name>
    <dbReference type="NCBI Taxonomy" id="930"/>
    <lineage>
        <taxon>Bacteria</taxon>
        <taxon>Pseudomonadati</taxon>
        <taxon>Pseudomonadota</taxon>
        <taxon>Acidithiobacillia</taxon>
        <taxon>Acidithiobacillales</taxon>
        <taxon>Acidithiobacillaceae</taxon>
        <taxon>Acidithiobacillus</taxon>
    </lineage>
</organism>
<dbReference type="EMBL" id="LWSA01000028">
    <property type="protein sequence ID" value="OCX76231.1"/>
    <property type="molecule type" value="Genomic_DNA"/>
</dbReference>
<proteinExistence type="predicted"/>
<feature type="domain" description="Transglycosylase SLT" evidence="1">
    <location>
        <begin position="13"/>
        <end position="132"/>
    </location>
</feature>
<reference evidence="2 3" key="1">
    <citation type="journal article" date="2016" name="Int. J. Mol. Sci.">
        <title>Comparative genomics of the extreme acidophile Acidithiobacillus thiooxidans reveals intraspecific divergence and niche adaptation.</title>
        <authorList>
            <person name="Zhang X."/>
            <person name="Feng X."/>
            <person name="Tao J."/>
            <person name="Ma L."/>
            <person name="Xiao Y."/>
            <person name="Liang Y."/>
            <person name="Liu X."/>
            <person name="Yin H."/>
        </authorList>
    </citation>
    <scope>NUCLEOTIDE SEQUENCE [LARGE SCALE GENOMIC DNA]</scope>
    <source>
        <strain evidence="2 3">A02</strain>
    </source>
</reference>
<dbReference type="AlphaFoldDB" id="A0A1C2JM38"/>
<dbReference type="CDD" id="cd16892">
    <property type="entry name" value="LT_VirB1-like"/>
    <property type="match status" value="1"/>
</dbReference>
<dbReference type="Pfam" id="PF01464">
    <property type="entry name" value="SLT"/>
    <property type="match status" value="1"/>
</dbReference>
<name>A0A1C2JM38_ACITH</name>
<dbReference type="Gene3D" id="1.10.530.10">
    <property type="match status" value="1"/>
</dbReference>
<dbReference type="InterPro" id="IPR008258">
    <property type="entry name" value="Transglycosylase_SLT_dom_1"/>
</dbReference>
<gene>
    <name evidence="2" type="ORF">A6P07_02750</name>
</gene>
<comment type="caution">
    <text evidence="2">The sequence shown here is derived from an EMBL/GenBank/DDBJ whole genome shotgun (WGS) entry which is preliminary data.</text>
</comment>
<accession>A0A1C2JM38</accession>